<evidence type="ECO:0000256" key="3">
    <source>
        <dbReference type="ARBA" id="ARBA00010031"/>
    </source>
</evidence>
<comment type="subcellular location">
    <subcellularLocation>
        <location evidence="1">Cell membrane</location>
        <topology evidence="1">Lipid-anchor</topology>
        <topology evidence="1">GPI-anchor</topology>
    </subcellularLocation>
    <subcellularLocation>
        <location evidence="2">Secreted</location>
    </subcellularLocation>
</comment>
<evidence type="ECO:0000256" key="1">
    <source>
        <dbReference type="ARBA" id="ARBA00004609"/>
    </source>
</evidence>
<dbReference type="EMBL" id="MU006089">
    <property type="protein sequence ID" value="KAF2843385.1"/>
    <property type="molecule type" value="Genomic_DNA"/>
</dbReference>
<dbReference type="GO" id="GO:0046872">
    <property type="term" value="F:metal ion binding"/>
    <property type="evidence" value="ECO:0007669"/>
    <property type="project" value="UniProtKB-UniRule"/>
</dbReference>
<dbReference type="AlphaFoldDB" id="A0A9P4SIX9"/>
<feature type="disulfide bond" evidence="15">
    <location>
        <begin position="54"/>
        <end position="87"/>
    </location>
</feature>
<feature type="region of interest" description="Disordered" evidence="16">
    <location>
        <begin position="100"/>
        <end position="146"/>
    </location>
</feature>
<proteinExistence type="inferred from homology"/>
<organism evidence="20 21">
    <name type="scientific">Patellaria atrata CBS 101060</name>
    <dbReference type="NCBI Taxonomy" id="1346257"/>
    <lineage>
        <taxon>Eukaryota</taxon>
        <taxon>Fungi</taxon>
        <taxon>Dikarya</taxon>
        <taxon>Ascomycota</taxon>
        <taxon>Pezizomycotina</taxon>
        <taxon>Dothideomycetes</taxon>
        <taxon>Dothideomycetes incertae sedis</taxon>
        <taxon>Patellariales</taxon>
        <taxon>Patellariaceae</taxon>
        <taxon>Patellaria</taxon>
    </lineage>
</organism>
<evidence type="ECO:0000259" key="19">
    <source>
        <dbReference type="PROSITE" id="PS52012"/>
    </source>
</evidence>
<keyword evidence="11 17" id="KW-0472">Membrane</keyword>
<dbReference type="OrthoDB" id="3065412at2759"/>
<evidence type="ECO:0000313" key="20">
    <source>
        <dbReference type="EMBL" id="KAF2843385.1"/>
    </source>
</evidence>
<feature type="region of interest" description="Disordered" evidence="16">
    <location>
        <begin position="180"/>
        <end position="207"/>
    </location>
</feature>
<comment type="caution">
    <text evidence="15">Lacks conserved residue(s) required for the propagation of feature annotation.</text>
</comment>
<protein>
    <recommendedName>
        <fullName evidence="19">CFEM domain-containing protein</fullName>
    </recommendedName>
</protein>
<evidence type="ECO:0000256" key="5">
    <source>
        <dbReference type="ARBA" id="ARBA00022525"/>
    </source>
</evidence>
<feature type="binding site" description="axial binding residue" evidence="15">
    <location>
        <position position="49"/>
    </location>
    <ligand>
        <name>heme</name>
        <dbReference type="ChEBI" id="CHEBI:30413"/>
    </ligand>
    <ligandPart>
        <name>Fe</name>
        <dbReference type="ChEBI" id="CHEBI:18248"/>
    </ligandPart>
</feature>
<keyword evidence="17" id="KW-0812">Transmembrane</keyword>
<keyword evidence="12 15" id="KW-1015">Disulfide bond</keyword>
<dbReference type="PANTHER" id="PTHR37928:SF2">
    <property type="entry name" value="GPI ANCHORED CFEM DOMAIN PROTEIN (AFU_ORTHOLOGUE AFUA_6G10580)"/>
    <property type="match status" value="1"/>
</dbReference>
<keyword evidence="5" id="KW-0964">Secreted</keyword>
<feature type="signal peptide" evidence="18">
    <location>
        <begin position="1"/>
        <end position="18"/>
    </location>
</feature>
<comment type="similarity">
    <text evidence="3">Belongs to the RBT5 family.</text>
</comment>
<dbReference type="GO" id="GO:0005886">
    <property type="term" value="C:plasma membrane"/>
    <property type="evidence" value="ECO:0007669"/>
    <property type="project" value="UniProtKB-SubCell"/>
</dbReference>
<dbReference type="Proteomes" id="UP000799429">
    <property type="component" value="Unassembled WGS sequence"/>
</dbReference>
<keyword evidence="8 15" id="KW-0479">Metal-binding</keyword>
<keyword evidence="6 15" id="KW-0349">Heme</keyword>
<evidence type="ECO:0000256" key="10">
    <source>
        <dbReference type="ARBA" id="ARBA00023004"/>
    </source>
</evidence>
<evidence type="ECO:0000256" key="6">
    <source>
        <dbReference type="ARBA" id="ARBA00022617"/>
    </source>
</evidence>
<feature type="chain" id="PRO_5040416280" description="CFEM domain-containing protein" evidence="18">
    <location>
        <begin position="19"/>
        <end position="275"/>
    </location>
</feature>
<accession>A0A9P4SIX9</accession>
<evidence type="ECO:0000256" key="11">
    <source>
        <dbReference type="ARBA" id="ARBA00023136"/>
    </source>
</evidence>
<keyword evidence="4" id="KW-1003">Cell membrane</keyword>
<feature type="compositionally biased region" description="Polar residues" evidence="16">
    <location>
        <begin position="100"/>
        <end position="121"/>
    </location>
</feature>
<keyword evidence="13" id="KW-0325">Glycoprotein</keyword>
<dbReference type="SMART" id="SM00747">
    <property type="entry name" value="CFEM"/>
    <property type="match status" value="1"/>
</dbReference>
<dbReference type="PROSITE" id="PS52012">
    <property type="entry name" value="CFEM"/>
    <property type="match status" value="1"/>
</dbReference>
<feature type="disulfide bond" evidence="15">
    <location>
        <begin position="45"/>
        <end position="52"/>
    </location>
</feature>
<feature type="domain" description="CFEM" evidence="19">
    <location>
        <begin position="1"/>
        <end position="114"/>
    </location>
</feature>
<keyword evidence="14" id="KW-0449">Lipoprotein</keyword>
<evidence type="ECO:0000256" key="16">
    <source>
        <dbReference type="SAM" id="MobiDB-lite"/>
    </source>
</evidence>
<evidence type="ECO:0000256" key="17">
    <source>
        <dbReference type="SAM" id="Phobius"/>
    </source>
</evidence>
<dbReference type="PANTHER" id="PTHR37928">
    <property type="entry name" value="CFEM DOMAIN PROTEIN (AFU_ORTHOLOGUE AFUA_6G14090)"/>
    <property type="match status" value="1"/>
</dbReference>
<evidence type="ECO:0000256" key="9">
    <source>
        <dbReference type="ARBA" id="ARBA00022729"/>
    </source>
</evidence>
<evidence type="ECO:0000256" key="13">
    <source>
        <dbReference type="ARBA" id="ARBA00023180"/>
    </source>
</evidence>
<evidence type="ECO:0000256" key="4">
    <source>
        <dbReference type="ARBA" id="ARBA00022475"/>
    </source>
</evidence>
<feature type="transmembrane region" description="Helical" evidence="17">
    <location>
        <begin position="153"/>
        <end position="175"/>
    </location>
</feature>
<dbReference type="Pfam" id="PF05730">
    <property type="entry name" value="CFEM"/>
    <property type="match status" value="1"/>
</dbReference>
<evidence type="ECO:0000256" key="15">
    <source>
        <dbReference type="PROSITE-ProRule" id="PRU01356"/>
    </source>
</evidence>
<name>A0A9P4SIX9_9PEZI</name>
<dbReference type="GO" id="GO:0098552">
    <property type="term" value="C:side of membrane"/>
    <property type="evidence" value="ECO:0007669"/>
    <property type="project" value="UniProtKB-KW"/>
</dbReference>
<reference evidence="20" key="1">
    <citation type="journal article" date="2020" name="Stud. Mycol.">
        <title>101 Dothideomycetes genomes: a test case for predicting lifestyles and emergence of pathogens.</title>
        <authorList>
            <person name="Haridas S."/>
            <person name="Albert R."/>
            <person name="Binder M."/>
            <person name="Bloem J."/>
            <person name="Labutti K."/>
            <person name="Salamov A."/>
            <person name="Andreopoulos B."/>
            <person name="Baker S."/>
            <person name="Barry K."/>
            <person name="Bills G."/>
            <person name="Bluhm B."/>
            <person name="Cannon C."/>
            <person name="Castanera R."/>
            <person name="Culley D."/>
            <person name="Daum C."/>
            <person name="Ezra D."/>
            <person name="Gonzalez J."/>
            <person name="Henrissat B."/>
            <person name="Kuo A."/>
            <person name="Liang C."/>
            <person name="Lipzen A."/>
            <person name="Lutzoni F."/>
            <person name="Magnuson J."/>
            <person name="Mondo S."/>
            <person name="Nolan M."/>
            <person name="Ohm R."/>
            <person name="Pangilinan J."/>
            <person name="Park H.-J."/>
            <person name="Ramirez L."/>
            <person name="Alfaro M."/>
            <person name="Sun H."/>
            <person name="Tritt A."/>
            <person name="Yoshinaga Y."/>
            <person name="Zwiers L.-H."/>
            <person name="Turgeon B."/>
            <person name="Goodwin S."/>
            <person name="Spatafora J."/>
            <person name="Crous P."/>
            <person name="Grigoriev I."/>
        </authorList>
    </citation>
    <scope>NUCLEOTIDE SEQUENCE</scope>
    <source>
        <strain evidence="20">CBS 101060</strain>
    </source>
</reference>
<evidence type="ECO:0000313" key="21">
    <source>
        <dbReference type="Proteomes" id="UP000799429"/>
    </source>
</evidence>
<evidence type="ECO:0000256" key="2">
    <source>
        <dbReference type="ARBA" id="ARBA00004613"/>
    </source>
</evidence>
<sequence length="275" mass="28862">MFWTRVLLLVGASTLARCQYIYYNLPACGVSCVSLAFINASRIGCNSIDTACLCASTTFTSAVFSCVDGSCSASDNQKTRQAFENECAGASVSEIYTADPKSTSEVATTRSRSQTTDTAGETSIPIFPSTDSSETSQSSSSSSSGGLSTGAKIGIGVAVPVIALLVVGIFLAYWLGKRRSKKNAPPTDIPMTGPSPQMGPHFGGGLQEVDSKQVDAVKQPRVGAGVAGNVGVGVHELGGDQKLGQWVQEVHEVPNNETPYRHGGQQQYVELRDHS</sequence>
<dbReference type="GO" id="GO:0005576">
    <property type="term" value="C:extracellular region"/>
    <property type="evidence" value="ECO:0007669"/>
    <property type="project" value="UniProtKB-SubCell"/>
</dbReference>
<gene>
    <name evidence="20" type="ORF">M501DRAFT_1028189</name>
</gene>
<evidence type="ECO:0000256" key="7">
    <source>
        <dbReference type="ARBA" id="ARBA00022622"/>
    </source>
</evidence>
<keyword evidence="7" id="KW-0336">GPI-anchor</keyword>
<evidence type="ECO:0000256" key="18">
    <source>
        <dbReference type="SAM" id="SignalP"/>
    </source>
</evidence>
<comment type="caution">
    <text evidence="20">The sequence shown here is derived from an EMBL/GenBank/DDBJ whole genome shotgun (WGS) entry which is preliminary data.</text>
</comment>
<keyword evidence="21" id="KW-1185">Reference proteome</keyword>
<keyword evidence="10 15" id="KW-0408">Iron</keyword>
<dbReference type="InterPro" id="IPR051735">
    <property type="entry name" value="CFEM_domain"/>
</dbReference>
<feature type="compositionally biased region" description="Low complexity" evidence="16">
    <location>
        <begin position="129"/>
        <end position="146"/>
    </location>
</feature>
<dbReference type="InterPro" id="IPR008427">
    <property type="entry name" value="Extracellular_membr_CFEM_dom"/>
</dbReference>
<evidence type="ECO:0000256" key="14">
    <source>
        <dbReference type="ARBA" id="ARBA00023288"/>
    </source>
</evidence>
<keyword evidence="17" id="KW-1133">Transmembrane helix</keyword>
<evidence type="ECO:0000256" key="8">
    <source>
        <dbReference type="ARBA" id="ARBA00022723"/>
    </source>
</evidence>
<evidence type="ECO:0000256" key="12">
    <source>
        <dbReference type="ARBA" id="ARBA00023157"/>
    </source>
</evidence>
<keyword evidence="9 18" id="KW-0732">Signal</keyword>